<reference evidence="3 4" key="1">
    <citation type="submission" date="2020-07" db="EMBL/GenBank/DDBJ databases">
        <title>Thermogemmata thermophila gen. nov., sp. nov., a novel moderate thermophilic planctomycete from a Kamchatka hot spring.</title>
        <authorList>
            <person name="Elcheninov A.G."/>
            <person name="Podosokorskaya O.A."/>
            <person name="Kovaleva O.L."/>
            <person name="Novikov A."/>
            <person name="Bonch-Osmolovskaya E.A."/>
            <person name="Toshchakov S.V."/>
            <person name="Kublanov I.V."/>
        </authorList>
    </citation>
    <scope>NUCLEOTIDE SEQUENCE [LARGE SCALE GENOMIC DNA]</scope>
    <source>
        <strain evidence="3 4">2918</strain>
    </source>
</reference>
<proteinExistence type="predicted"/>
<protein>
    <submittedName>
        <fullName evidence="3">Uncharacterized protein</fullName>
    </submittedName>
</protein>
<evidence type="ECO:0000256" key="1">
    <source>
        <dbReference type="SAM" id="MobiDB-lite"/>
    </source>
</evidence>
<keyword evidence="2" id="KW-1133">Transmembrane helix</keyword>
<dbReference type="EMBL" id="JACEFB010000009">
    <property type="protein sequence ID" value="MBA2226901.1"/>
    <property type="molecule type" value="Genomic_DNA"/>
</dbReference>
<evidence type="ECO:0000313" key="3">
    <source>
        <dbReference type="EMBL" id="MBA2226901.1"/>
    </source>
</evidence>
<feature type="region of interest" description="Disordered" evidence="1">
    <location>
        <begin position="172"/>
        <end position="195"/>
    </location>
</feature>
<keyword evidence="2" id="KW-0472">Membrane</keyword>
<dbReference type="Proteomes" id="UP000542342">
    <property type="component" value="Unassembled WGS sequence"/>
</dbReference>
<sequence>MIIGLLLSAGLILLGVGAGWGQIRLYRRLREQPFLPAEDQRHYRAQGRRRLVISALLTIIGSMIGGYYLSGMDERLVAIPERQRQAAAQAGEHPPNPAQEAEAAADRRFTRLVGYYWIAVIVLLGVVVMLASIDVIATRRYWMARYRELQADHQAKLHRDLIIYRQRRLEKRFRPLPRSPSPGDPPPDDAGTPPA</sequence>
<keyword evidence="4" id="KW-1185">Reference proteome</keyword>
<feature type="transmembrane region" description="Helical" evidence="2">
    <location>
        <begin position="51"/>
        <end position="70"/>
    </location>
</feature>
<name>A0A7V8VFA5_9BACT</name>
<evidence type="ECO:0000313" key="4">
    <source>
        <dbReference type="Proteomes" id="UP000542342"/>
    </source>
</evidence>
<feature type="transmembrane region" description="Helical" evidence="2">
    <location>
        <begin position="115"/>
        <end position="137"/>
    </location>
</feature>
<accession>A0A7V8VFA5</accession>
<dbReference type="AlphaFoldDB" id="A0A7V8VFA5"/>
<gene>
    <name evidence="3" type="ORF">H0921_12080</name>
</gene>
<dbReference type="RefSeq" id="WP_194538415.1">
    <property type="nucleotide sequence ID" value="NZ_JACEFB010000009.1"/>
</dbReference>
<organism evidence="3 4">
    <name type="scientific">Thermogemmata fonticola</name>
    <dbReference type="NCBI Taxonomy" id="2755323"/>
    <lineage>
        <taxon>Bacteria</taxon>
        <taxon>Pseudomonadati</taxon>
        <taxon>Planctomycetota</taxon>
        <taxon>Planctomycetia</taxon>
        <taxon>Gemmatales</taxon>
        <taxon>Gemmataceae</taxon>
        <taxon>Thermogemmata</taxon>
    </lineage>
</organism>
<feature type="transmembrane region" description="Helical" evidence="2">
    <location>
        <begin position="6"/>
        <end position="26"/>
    </location>
</feature>
<evidence type="ECO:0000256" key="2">
    <source>
        <dbReference type="SAM" id="Phobius"/>
    </source>
</evidence>
<keyword evidence="2" id="KW-0812">Transmembrane</keyword>
<comment type="caution">
    <text evidence="3">The sequence shown here is derived from an EMBL/GenBank/DDBJ whole genome shotgun (WGS) entry which is preliminary data.</text>
</comment>